<dbReference type="KEGG" id="rmu:RMDY18_09540"/>
<feature type="domain" description="ACT" evidence="5">
    <location>
        <begin position="762"/>
        <end position="836"/>
    </location>
</feature>
<dbReference type="UniPathway" id="UPA00908">
    <property type="reaction ID" value="UER00884"/>
</dbReference>
<comment type="function">
    <text evidence="3">In eubacteria ppGpp (guanosine 3'-diphosphate 5'-diphosphate) is a mediator of the stringent response that coordinates a variety of cellular activities in response to changes in nutritional abundance.</text>
</comment>
<dbReference type="FunFam" id="3.30.460.10:FF:000001">
    <property type="entry name" value="GTP pyrophosphokinase RelA"/>
    <property type="match status" value="1"/>
</dbReference>
<dbReference type="InterPro" id="IPR007685">
    <property type="entry name" value="RelA_SpoT"/>
</dbReference>
<evidence type="ECO:0000256" key="4">
    <source>
        <dbReference type="SAM" id="MobiDB-lite"/>
    </source>
</evidence>
<dbReference type="EMBL" id="AP011540">
    <property type="protein sequence ID" value="BAI64786.1"/>
    <property type="molecule type" value="Genomic_DNA"/>
</dbReference>
<dbReference type="NCBIfam" id="TIGR00691">
    <property type="entry name" value="spoT_relA"/>
    <property type="match status" value="1"/>
</dbReference>
<dbReference type="Proteomes" id="UP000001883">
    <property type="component" value="Chromosome"/>
</dbReference>
<dbReference type="CDD" id="cd00077">
    <property type="entry name" value="HDc"/>
    <property type="match status" value="1"/>
</dbReference>
<dbReference type="GO" id="GO:0015970">
    <property type="term" value="P:guanosine tetraphosphate biosynthetic process"/>
    <property type="evidence" value="ECO:0007669"/>
    <property type="project" value="UniProtKB-UniPathway"/>
</dbReference>
<accession>D2NT10</accession>
<dbReference type="Pfam" id="PF19296">
    <property type="entry name" value="RelA_AH_RIS"/>
    <property type="match status" value="1"/>
</dbReference>
<dbReference type="HOGENOM" id="CLU_012300_3_0_11"/>
<dbReference type="Pfam" id="PF04607">
    <property type="entry name" value="RelA_SpoT"/>
    <property type="match status" value="1"/>
</dbReference>
<name>D2NT10_ROTMD</name>
<dbReference type="SMART" id="SM00471">
    <property type="entry name" value="HDc"/>
    <property type="match status" value="1"/>
</dbReference>
<dbReference type="SUPFAM" id="SSF81301">
    <property type="entry name" value="Nucleotidyltransferase"/>
    <property type="match status" value="1"/>
</dbReference>
<reference evidence="8 9" key="3">
    <citation type="journal article" date="2010" name="Sequencing">
        <title>Complete Genome Sequence of Rothia mucilaginosa DY-18: A Clinical Isolate with Dense Meshwork-Like Structures from a Persistent Apical Periodontitis Lesion.</title>
        <authorList>
            <person name="Yamane K."/>
            <person name="Nambu T."/>
            <person name="Yamanaka T."/>
            <person name="Mashimo C."/>
            <person name="Sugimori C."/>
            <person name="Leung K.-P."/>
            <person name="Fukushima H."/>
        </authorList>
    </citation>
    <scope>NUCLEOTIDE SEQUENCE [LARGE SCALE GENOMIC DNA]</scope>
    <source>
        <strain evidence="8 9">DY-18</strain>
    </source>
</reference>
<reference evidence="8 9" key="2">
    <citation type="journal article" date="2010" name="J Osaka Dent Univ">
        <title>Isolation and identification of Rothia mucilaginosa from persistent apical periodontitis lesions.</title>
        <authorList>
            <person name="Yamane K."/>
            <person name="Yoshida M."/>
            <person name="Fujihira T."/>
            <person name="Baba T."/>
            <person name="Tsuji N."/>
            <person name="Hayashi H."/>
            <person name="Sugimori C."/>
            <person name="Yamanaka T."/>
            <person name="Mashimo C."/>
            <person name="Nambu T."/>
            <person name="Kawai H."/>
            <person name="Fukushima H."/>
        </authorList>
    </citation>
    <scope>NUCLEOTIDE SEQUENCE [LARGE SCALE GENOMIC DNA]</scope>
    <source>
        <strain evidence="8 9">DY-18</strain>
    </source>
</reference>
<dbReference type="CDD" id="cd01668">
    <property type="entry name" value="TGS_RSH"/>
    <property type="match status" value="1"/>
</dbReference>
<dbReference type="Gene3D" id="3.30.70.260">
    <property type="match status" value="1"/>
</dbReference>
<evidence type="ECO:0000259" key="6">
    <source>
        <dbReference type="PROSITE" id="PS51831"/>
    </source>
</evidence>
<evidence type="ECO:0000313" key="8">
    <source>
        <dbReference type="EMBL" id="BAI64786.1"/>
    </source>
</evidence>
<dbReference type="AlphaFoldDB" id="D2NT10"/>
<dbReference type="InterPro" id="IPR004811">
    <property type="entry name" value="RelA/Spo_fam"/>
</dbReference>
<evidence type="ECO:0000256" key="3">
    <source>
        <dbReference type="RuleBase" id="RU003847"/>
    </source>
</evidence>
<dbReference type="GO" id="GO:0016787">
    <property type="term" value="F:hydrolase activity"/>
    <property type="evidence" value="ECO:0007669"/>
    <property type="project" value="UniProtKB-KW"/>
</dbReference>
<dbReference type="InterPro" id="IPR045865">
    <property type="entry name" value="ACT-like_dom_sf"/>
</dbReference>
<dbReference type="FunFam" id="3.10.20.30:FF:000002">
    <property type="entry name" value="GTP pyrophosphokinase (RelA/SpoT)"/>
    <property type="match status" value="1"/>
</dbReference>
<dbReference type="CDD" id="cd04876">
    <property type="entry name" value="ACT_RelA-SpoT"/>
    <property type="match status" value="1"/>
</dbReference>
<dbReference type="Pfam" id="PF02824">
    <property type="entry name" value="TGS"/>
    <property type="match status" value="1"/>
</dbReference>
<dbReference type="InterPro" id="IPR033655">
    <property type="entry name" value="TGS_RelA/SpoT"/>
</dbReference>
<dbReference type="InterPro" id="IPR045600">
    <property type="entry name" value="RelA/SpoT_AH_RIS"/>
</dbReference>
<keyword evidence="8" id="KW-0378">Hydrolase</keyword>
<dbReference type="PANTHER" id="PTHR21262">
    <property type="entry name" value="GUANOSINE-3',5'-BIS DIPHOSPHATE 3'-PYROPHOSPHOHYDROLASE"/>
    <property type="match status" value="1"/>
</dbReference>
<dbReference type="InterPro" id="IPR004095">
    <property type="entry name" value="TGS"/>
</dbReference>
<dbReference type="GO" id="GO:0005886">
    <property type="term" value="C:plasma membrane"/>
    <property type="evidence" value="ECO:0007669"/>
    <property type="project" value="TreeGrafter"/>
</dbReference>
<protein>
    <submittedName>
        <fullName evidence="8">Guanosine polyphosphate pyrophosphohydrolase/synthetase</fullName>
    </submittedName>
</protein>
<dbReference type="CDD" id="cd05399">
    <property type="entry name" value="NT_Rel-Spo_like"/>
    <property type="match status" value="1"/>
</dbReference>
<dbReference type="InterPro" id="IPR003607">
    <property type="entry name" value="HD/PDEase_dom"/>
</dbReference>
<dbReference type="PROSITE" id="PS51671">
    <property type="entry name" value="ACT"/>
    <property type="match status" value="1"/>
</dbReference>
<dbReference type="SUPFAM" id="SSF81271">
    <property type="entry name" value="TGS-like"/>
    <property type="match status" value="1"/>
</dbReference>
<gene>
    <name evidence="8" type="ordered locus">RMDY18_09540</name>
</gene>
<dbReference type="Gene3D" id="1.10.3210.10">
    <property type="entry name" value="Hypothetical protein af1432"/>
    <property type="match status" value="1"/>
</dbReference>
<dbReference type="eggNOG" id="COG0317">
    <property type="taxonomic scope" value="Bacteria"/>
</dbReference>
<evidence type="ECO:0000259" key="7">
    <source>
        <dbReference type="PROSITE" id="PS51880"/>
    </source>
</evidence>
<dbReference type="Gene3D" id="3.10.20.30">
    <property type="match status" value="1"/>
</dbReference>
<evidence type="ECO:0000259" key="5">
    <source>
        <dbReference type="PROSITE" id="PS51671"/>
    </source>
</evidence>
<reference evidence="9" key="1">
    <citation type="submission" date="2009-07" db="EMBL/GenBank/DDBJ databases">
        <title>Complete genome sequence of Rothia mucilaginosa DJ.</title>
        <authorList>
            <person name="Yamane K."/>
            <person name="Nambu T."/>
            <person name="Mashimo C."/>
            <person name="Sugimori C."/>
            <person name="Yamanaka T."/>
            <person name="Leung K."/>
            <person name="Fukushima H."/>
        </authorList>
    </citation>
    <scope>NUCLEOTIDE SEQUENCE [LARGE SCALE GENOMIC DNA]</scope>
    <source>
        <strain evidence="9">DY-18</strain>
    </source>
</reference>
<comment type="similarity">
    <text evidence="3">Belongs to the relA/spoT family.</text>
</comment>
<dbReference type="Pfam" id="PF13291">
    <property type="entry name" value="ACT_4"/>
    <property type="match status" value="1"/>
</dbReference>
<dbReference type="FunFam" id="1.10.3210.10:FF:000001">
    <property type="entry name" value="GTP pyrophosphokinase RelA"/>
    <property type="match status" value="1"/>
</dbReference>
<dbReference type="PROSITE" id="PS51880">
    <property type="entry name" value="TGS"/>
    <property type="match status" value="1"/>
</dbReference>
<dbReference type="SUPFAM" id="SSF55021">
    <property type="entry name" value="ACT-like"/>
    <property type="match status" value="1"/>
</dbReference>
<dbReference type="InterPro" id="IPR012676">
    <property type="entry name" value="TGS-like"/>
</dbReference>
<dbReference type="SMART" id="SM00954">
    <property type="entry name" value="RelA_SpoT"/>
    <property type="match status" value="1"/>
</dbReference>
<dbReference type="InterPro" id="IPR043519">
    <property type="entry name" value="NT_sf"/>
</dbReference>
<keyword evidence="9" id="KW-1185">Reference proteome</keyword>
<evidence type="ECO:0000256" key="1">
    <source>
        <dbReference type="ARBA" id="ARBA00004976"/>
    </source>
</evidence>
<feature type="domain" description="HD" evidence="6">
    <location>
        <begin position="142"/>
        <end position="239"/>
    </location>
</feature>
<evidence type="ECO:0000256" key="2">
    <source>
        <dbReference type="ARBA" id="ARBA00048244"/>
    </source>
</evidence>
<dbReference type="InterPro" id="IPR002912">
    <property type="entry name" value="ACT_dom"/>
</dbReference>
<dbReference type="Pfam" id="PF13328">
    <property type="entry name" value="HD_4"/>
    <property type="match status" value="1"/>
</dbReference>
<dbReference type="PROSITE" id="PS51831">
    <property type="entry name" value="HD"/>
    <property type="match status" value="1"/>
</dbReference>
<dbReference type="InterPro" id="IPR006674">
    <property type="entry name" value="HD_domain"/>
</dbReference>
<dbReference type="GO" id="GO:0008728">
    <property type="term" value="F:GTP diphosphokinase activity"/>
    <property type="evidence" value="ECO:0007669"/>
    <property type="project" value="UniProtKB-EC"/>
</dbReference>
<evidence type="ECO:0000313" key="9">
    <source>
        <dbReference type="Proteomes" id="UP000001883"/>
    </source>
</evidence>
<feature type="domain" description="TGS" evidence="7">
    <location>
        <begin position="497"/>
        <end position="560"/>
    </location>
</feature>
<comment type="pathway">
    <text evidence="1">Purine metabolism; ppGpp biosynthesis; ppGpp from GTP: step 1/2.</text>
</comment>
<comment type="catalytic activity">
    <reaction evidence="2">
        <text>GTP + ATP = guanosine 3'-diphosphate 5'-triphosphate + AMP</text>
        <dbReference type="Rhea" id="RHEA:22088"/>
        <dbReference type="ChEBI" id="CHEBI:30616"/>
        <dbReference type="ChEBI" id="CHEBI:37565"/>
        <dbReference type="ChEBI" id="CHEBI:142410"/>
        <dbReference type="ChEBI" id="CHEBI:456215"/>
        <dbReference type="EC" id="2.7.6.5"/>
    </reaction>
</comment>
<dbReference type="SUPFAM" id="SSF109604">
    <property type="entry name" value="HD-domain/PDEase-like"/>
    <property type="match status" value="1"/>
</dbReference>
<dbReference type="STRING" id="680646.RMDY18_09540"/>
<dbReference type="InterPro" id="IPR012675">
    <property type="entry name" value="Beta-grasp_dom_sf"/>
</dbReference>
<organism evidence="8 9">
    <name type="scientific">Rothia mucilaginosa (strain DY-18)</name>
    <name type="common">Stomatococcus mucilaginosus</name>
    <dbReference type="NCBI Taxonomy" id="680646"/>
    <lineage>
        <taxon>Bacteria</taxon>
        <taxon>Bacillati</taxon>
        <taxon>Actinomycetota</taxon>
        <taxon>Actinomycetes</taxon>
        <taxon>Micrococcales</taxon>
        <taxon>Micrococcaceae</taxon>
        <taxon>Rothia</taxon>
    </lineage>
</organism>
<dbReference type="PANTHER" id="PTHR21262:SF31">
    <property type="entry name" value="GTP PYROPHOSPHOKINASE"/>
    <property type="match status" value="1"/>
</dbReference>
<feature type="region of interest" description="Disordered" evidence="4">
    <location>
        <begin position="16"/>
        <end position="65"/>
    </location>
</feature>
<sequence>MRNLSVRLIILSPKEPGMSAEPAVNTNAENPAGTAEKPAVRPAGPIPLPETDSSDAKKKRGSHRVMAAGGRVPNRLVFGSRSSKMEASDSNGGTIRFSPMIAPVVRAVRRYHPDEDIQVLQRAYEVANRCHEGQKRKSGDPYITHPVAVTAILAEMGATGPVLAAGLLHDTVEDTDYTMEQLTEEFGEEVAYLVDGVTKLDKMTYGENASIETIRKLVLSMSKDIRVLLIKLADRLHNARTWRFVPQASAAKKAEETLKIYAPLAHRLGLNTIKWELEDLSFAAMSPEIYAEMVRMVGERTPALEKFLNEARTKITERLKEVGIDATVTGRPKHYYSIHQKMKTKGRSFDEINDILAVRIMVEEEAECYTVLGHVLSLWPSMTGRFKDYIKNPKNNNYQSLHLTVYGPGNLPLEIQIRTYKMHEEAEYGVAAHWRYKAASRGEKVAARGGAPAKDPKEPGTQTSAMMNVGILQSIAEISNSNPESEKFYESLADTLDTDEIVVLTPNGEAIALPNGSTPVDFAYAIHSEVGDRTVGAKVNGRLVPLHTVLPTGATVEIMTTKNEDAGPSEDWLKFVRSSRARTKIRQYFAKERRMEALLAGREMLTKSMRNSELPLQKMMSPEIMTQVAQLLHKNDVASLYRAIGEHEIAPKQVIDTLVEVHRGDEPAPEVEVSDFDETLLKSTRKAIGDNGVIVPGAEGVLTKIARCCTPVPPDDIIGIVTRYNGISVHRRDCPNMRNVDEEPRVTTVEWASSPTATYRVQIQVEALDRKGLLSDLIRAISESGVNILDARVHTSEDRTVVDRFALELGDRFMLEHVLNVVRNVTGVYKAYRLTGAKPSEA</sequence>
<proteinExistence type="inferred from homology"/>
<dbReference type="Gene3D" id="3.30.460.10">
    <property type="entry name" value="Beta Polymerase, domain 2"/>
    <property type="match status" value="1"/>
</dbReference>